<proteinExistence type="predicted"/>
<protein>
    <submittedName>
        <fullName evidence="2">Uncharacterized protein</fullName>
    </submittedName>
</protein>
<sequence length="74" mass="8745">MQRRLQQKTKHLFLHSHPEAQRSKSDNQDMGRCLGSNIAKRQTIIVFVNNVGWYVAIDDFRKQRGHRSNLLTLR</sequence>
<comment type="caution">
    <text evidence="2">The sequence shown here is derived from an EMBL/GenBank/DDBJ whole genome shotgun (WGS) entry which is preliminary data.</text>
</comment>
<dbReference type="AlphaFoldDB" id="A0A5C6D3T7"/>
<name>A0A5C6D3T7_9BACT</name>
<feature type="compositionally biased region" description="Basic residues" evidence="1">
    <location>
        <begin position="1"/>
        <end position="14"/>
    </location>
</feature>
<feature type="region of interest" description="Disordered" evidence="1">
    <location>
        <begin position="1"/>
        <end position="30"/>
    </location>
</feature>
<accession>A0A5C6D3T7</accession>
<dbReference type="Proteomes" id="UP000319143">
    <property type="component" value="Unassembled WGS sequence"/>
</dbReference>
<organism evidence="2 3">
    <name type="scientific">Novipirellula artificiosorum</name>
    <dbReference type="NCBI Taxonomy" id="2528016"/>
    <lineage>
        <taxon>Bacteria</taxon>
        <taxon>Pseudomonadati</taxon>
        <taxon>Planctomycetota</taxon>
        <taxon>Planctomycetia</taxon>
        <taxon>Pirellulales</taxon>
        <taxon>Pirellulaceae</taxon>
        <taxon>Novipirellula</taxon>
    </lineage>
</organism>
<dbReference type="EMBL" id="SJPV01000022">
    <property type="protein sequence ID" value="TWU30544.1"/>
    <property type="molecule type" value="Genomic_DNA"/>
</dbReference>
<gene>
    <name evidence="2" type="ORF">Poly41_66390</name>
</gene>
<reference evidence="2 3" key="1">
    <citation type="submission" date="2019-02" db="EMBL/GenBank/DDBJ databases">
        <title>Deep-cultivation of Planctomycetes and their phenomic and genomic characterization uncovers novel biology.</title>
        <authorList>
            <person name="Wiegand S."/>
            <person name="Jogler M."/>
            <person name="Boedeker C."/>
            <person name="Pinto D."/>
            <person name="Vollmers J."/>
            <person name="Rivas-Marin E."/>
            <person name="Kohn T."/>
            <person name="Peeters S.H."/>
            <person name="Heuer A."/>
            <person name="Rast P."/>
            <person name="Oberbeckmann S."/>
            <person name="Bunk B."/>
            <person name="Jeske O."/>
            <person name="Meyerdierks A."/>
            <person name="Storesund J.E."/>
            <person name="Kallscheuer N."/>
            <person name="Luecker S."/>
            <person name="Lage O.M."/>
            <person name="Pohl T."/>
            <person name="Merkel B.J."/>
            <person name="Hornburger P."/>
            <person name="Mueller R.-W."/>
            <person name="Bruemmer F."/>
            <person name="Labrenz M."/>
            <person name="Spormann A.M."/>
            <person name="Op Den Camp H."/>
            <person name="Overmann J."/>
            <person name="Amann R."/>
            <person name="Jetten M.S.M."/>
            <person name="Mascher T."/>
            <person name="Medema M.H."/>
            <person name="Devos D.P."/>
            <person name="Kaster A.-K."/>
            <person name="Ovreas L."/>
            <person name="Rohde M."/>
            <person name="Galperin M.Y."/>
            <person name="Jogler C."/>
        </authorList>
    </citation>
    <scope>NUCLEOTIDE SEQUENCE [LARGE SCALE GENOMIC DNA]</scope>
    <source>
        <strain evidence="2 3">Poly41</strain>
    </source>
</reference>
<keyword evidence="3" id="KW-1185">Reference proteome</keyword>
<evidence type="ECO:0000256" key="1">
    <source>
        <dbReference type="SAM" id="MobiDB-lite"/>
    </source>
</evidence>
<evidence type="ECO:0000313" key="2">
    <source>
        <dbReference type="EMBL" id="TWU30544.1"/>
    </source>
</evidence>
<evidence type="ECO:0000313" key="3">
    <source>
        <dbReference type="Proteomes" id="UP000319143"/>
    </source>
</evidence>
<feature type="compositionally biased region" description="Basic and acidic residues" evidence="1">
    <location>
        <begin position="16"/>
        <end position="29"/>
    </location>
</feature>